<organism evidence="1 2">
    <name type="scientific">Hyaloperonospora brassicae</name>
    <name type="common">Brassica downy mildew</name>
    <name type="synonym">Peronospora brassicae</name>
    <dbReference type="NCBI Taxonomy" id="162125"/>
    <lineage>
        <taxon>Eukaryota</taxon>
        <taxon>Sar</taxon>
        <taxon>Stramenopiles</taxon>
        <taxon>Oomycota</taxon>
        <taxon>Peronosporomycetes</taxon>
        <taxon>Peronosporales</taxon>
        <taxon>Peronosporaceae</taxon>
        <taxon>Hyaloperonospora</taxon>
    </lineage>
</organism>
<gene>
    <name evidence="1" type="ORF">HBR001_LOCUS9205</name>
</gene>
<keyword evidence="2" id="KW-1185">Reference proteome</keyword>
<dbReference type="EMBL" id="CANTFL010001480">
    <property type="protein sequence ID" value="CAI5742883.1"/>
    <property type="molecule type" value="Genomic_DNA"/>
</dbReference>
<dbReference type="Proteomes" id="UP001162031">
    <property type="component" value="Unassembled WGS sequence"/>
</dbReference>
<accession>A0AAV0V2V8</accession>
<proteinExistence type="predicted"/>
<protein>
    <submittedName>
        <fullName evidence="1">Uncharacterized protein</fullName>
    </submittedName>
</protein>
<reference evidence="1" key="1">
    <citation type="submission" date="2022-12" db="EMBL/GenBank/DDBJ databases">
        <authorList>
            <person name="Webb A."/>
        </authorList>
    </citation>
    <scope>NUCLEOTIDE SEQUENCE</scope>
    <source>
        <strain evidence="1">Hp1</strain>
    </source>
</reference>
<sequence>MPLRLQLLTPASTDVNTSALVKMYGGCLKANNFNYSAKERDLPVVAGERYFFDSPLVLTYEIREDAARTEPRRIDFKWTTLS</sequence>
<evidence type="ECO:0000313" key="1">
    <source>
        <dbReference type="EMBL" id="CAI5742883.1"/>
    </source>
</evidence>
<name>A0AAV0V2V8_HYABA</name>
<comment type="caution">
    <text evidence="1">The sequence shown here is derived from an EMBL/GenBank/DDBJ whole genome shotgun (WGS) entry which is preliminary data.</text>
</comment>
<evidence type="ECO:0000313" key="2">
    <source>
        <dbReference type="Proteomes" id="UP001162031"/>
    </source>
</evidence>
<dbReference type="AlphaFoldDB" id="A0AAV0V2V8"/>